<dbReference type="Pfam" id="PF15015">
    <property type="entry name" value="NYD-SP12_N"/>
    <property type="match status" value="1"/>
</dbReference>
<evidence type="ECO:0000256" key="4">
    <source>
        <dbReference type="ARBA" id="ARBA00022782"/>
    </source>
</evidence>
<evidence type="ECO:0000256" key="3">
    <source>
        <dbReference type="ARBA" id="ARBA00022473"/>
    </source>
</evidence>
<dbReference type="AlphaFoldDB" id="A0A452GJ95"/>
<dbReference type="Proteomes" id="UP000291020">
    <property type="component" value="Unassembled WGS sequence"/>
</dbReference>
<comment type="subcellular location">
    <subcellularLocation>
        <location evidence="1">Cytoplasmic vesicle</location>
        <location evidence="1">Secretory vesicle</location>
        <location evidence="1">Acrosome</location>
    </subcellularLocation>
    <subcellularLocation>
        <location evidence="2">Golgi apparatus</location>
    </subcellularLocation>
</comment>
<evidence type="ECO:0000313" key="11">
    <source>
        <dbReference type="Ensembl" id="ENSGAGP00000001682.1"/>
    </source>
</evidence>
<evidence type="ECO:0000256" key="9">
    <source>
        <dbReference type="ARBA" id="ARBA00071336"/>
    </source>
</evidence>
<proteinExistence type="inferred from homology"/>
<evidence type="ECO:0000256" key="8">
    <source>
        <dbReference type="ARBA" id="ARBA00061195"/>
    </source>
</evidence>
<keyword evidence="3" id="KW-0217">Developmental protein</keyword>
<evidence type="ECO:0000256" key="5">
    <source>
        <dbReference type="ARBA" id="ARBA00022871"/>
    </source>
</evidence>
<organism evidence="11 12">
    <name type="scientific">Gopherus agassizii</name>
    <name type="common">Agassiz's desert tortoise</name>
    <dbReference type="NCBI Taxonomy" id="38772"/>
    <lineage>
        <taxon>Eukaryota</taxon>
        <taxon>Metazoa</taxon>
        <taxon>Chordata</taxon>
        <taxon>Craniata</taxon>
        <taxon>Vertebrata</taxon>
        <taxon>Euteleostomi</taxon>
        <taxon>Archelosauria</taxon>
        <taxon>Testudinata</taxon>
        <taxon>Testudines</taxon>
        <taxon>Cryptodira</taxon>
        <taxon>Durocryptodira</taxon>
        <taxon>Testudinoidea</taxon>
        <taxon>Testudinidae</taxon>
        <taxon>Gopherus</taxon>
    </lineage>
</organism>
<dbReference type="GO" id="GO:0030154">
    <property type="term" value="P:cell differentiation"/>
    <property type="evidence" value="ECO:0007669"/>
    <property type="project" value="UniProtKB-KW"/>
</dbReference>
<name>A0A452GJ95_9SAUR</name>
<dbReference type="PANTHER" id="PTHR47228:SF1">
    <property type="entry name" value="SPERMATOGENESIS-ASSOCIATED PROTEIN 16"/>
    <property type="match status" value="1"/>
</dbReference>
<dbReference type="GO" id="GO:0005794">
    <property type="term" value="C:Golgi apparatus"/>
    <property type="evidence" value="ECO:0007669"/>
    <property type="project" value="UniProtKB-SubCell"/>
</dbReference>
<evidence type="ECO:0000256" key="7">
    <source>
        <dbReference type="ARBA" id="ARBA00023329"/>
    </source>
</evidence>
<feature type="region of interest" description="Disordered" evidence="10">
    <location>
        <begin position="67"/>
        <end position="94"/>
    </location>
</feature>
<accession>A0A452GJ95</accession>
<dbReference type="PANTHER" id="PTHR47228">
    <property type="entry name" value="SPERMATOGENESIS-ASSOCIATED PROTEIN 16"/>
    <property type="match status" value="1"/>
</dbReference>
<reference evidence="12" key="1">
    <citation type="journal article" date="2017" name="PLoS ONE">
        <title>The Agassiz's desert tortoise genome provides a resource for the conservation of a threatened species.</title>
        <authorList>
            <person name="Tollis M."/>
            <person name="DeNardo D.F."/>
            <person name="Cornelius J.A."/>
            <person name="Dolby G.A."/>
            <person name="Edwards T."/>
            <person name="Henen B.T."/>
            <person name="Karl A.E."/>
            <person name="Murphy R.W."/>
            <person name="Kusumi K."/>
        </authorList>
    </citation>
    <scope>NUCLEOTIDE SEQUENCE [LARGE SCALE GENOMIC DNA]</scope>
</reference>
<sequence length="356" mass="40049">MESASNTGLGNIINKVCQNETSPKANASRERTVAANKLNDIPEALQEVKKHPWETAVENVMERIKMAKNGKEKQSHDLDRAGFKRKLESEEKPAVKKEARMLELDNQLATMPLPHIPLKSLMDVEIKLVYIDEEDITYEFVGSMASTSTQSTCRDVEIVDSLSAPNFSFLPQIDKWLQVALKDASTCYRQKKYAVAAGQFRTALELCSKGAALGKPFDASPQDISSIASFIETKLVTCYLRMRKPDLALNHSHRSIILNPAYFLNHLRQAAVFRWLERYSEAARSAMIADYMYWLSGGSEQHISKLIKLYWQPLSQTHPCVHTHTHTHIYALETLLTPVTACESLLLPVSLFLGLG</sequence>
<protein>
    <recommendedName>
        <fullName evidence="9">Spermatogenesis-associated protein 16</fullName>
    </recommendedName>
</protein>
<reference evidence="11" key="2">
    <citation type="submission" date="2025-08" db="UniProtKB">
        <authorList>
            <consortium name="Ensembl"/>
        </authorList>
    </citation>
    <scope>IDENTIFICATION</scope>
</reference>
<dbReference type="GO" id="GO:0001669">
    <property type="term" value="C:acrosomal vesicle"/>
    <property type="evidence" value="ECO:0007669"/>
    <property type="project" value="UniProtKB-SubCell"/>
</dbReference>
<keyword evidence="12" id="KW-1185">Reference proteome</keyword>
<dbReference type="STRING" id="38772.ENSGAGP00000001682"/>
<dbReference type="InterPro" id="IPR029161">
    <property type="entry name" value="SPATA16"/>
</dbReference>
<evidence type="ECO:0000256" key="1">
    <source>
        <dbReference type="ARBA" id="ARBA00004218"/>
    </source>
</evidence>
<comment type="similarity">
    <text evidence="8">Belongs to the SPATA16 family.</text>
</comment>
<dbReference type="Gene3D" id="1.25.40.10">
    <property type="entry name" value="Tetratricopeptide repeat domain"/>
    <property type="match status" value="1"/>
</dbReference>
<keyword evidence="4" id="KW-0221">Differentiation</keyword>
<dbReference type="InterPro" id="IPR011990">
    <property type="entry name" value="TPR-like_helical_dom_sf"/>
</dbReference>
<reference evidence="11" key="3">
    <citation type="submission" date="2025-09" db="UniProtKB">
        <authorList>
            <consortium name="Ensembl"/>
        </authorList>
    </citation>
    <scope>IDENTIFICATION</scope>
</reference>
<dbReference type="FunFam" id="1.25.40.10:FF:000281">
    <property type="entry name" value="Spermatogenesis associated 16"/>
    <property type="match status" value="1"/>
</dbReference>
<dbReference type="GO" id="GO:0007283">
    <property type="term" value="P:spermatogenesis"/>
    <property type="evidence" value="ECO:0007669"/>
    <property type="project" value="UniProtKB-KW"/>
</dbReference>
<evidence type="ECO:0000313" key="12">
    <source>
        <dbReference type="Proteomes" id="UP000291020"/>
    </source>
</evidence>
<dbReference type="SUPFAM" id="SSF48452">
    <property type="entry name" value="TPR-like"/>
    <property type="match status" value="1"/>
</dbReference>
<evidence type="ECO:0000256" key="6">
    <source>
        <dbReference type="ARBA" id="ARBA00023034"/>
    </source>
</evidence>
<evidence type="ECO:0000256" key="2">
    <source>
        <dbReference type="ARBA" id="ARBA00004555"/>
    </source>
</evidence>
<keyword evidence="6" id="KW-0333">Golgi apparatus</keyword>
<keyword evidence="7" id="KW-0968">Cytoplasmic vesicle</keyword>
<dbReference type="Ensembl" id="ENSGAGT00000001912.1">
    <property type="protein sequence ID" value="ENSGAGP00000001682.1"/>
    <property type="gene ID" value="ENSGAGG00000001348.1"/>
</dbReference>
<evidence type="ECO:0000256" key="10">
    <source>
        <dbReference type="SAM" id="MobiDB-lite"/>
    </source>
</evidence>
<keyword evidence="5" id="KW-0744">Spermatogenesis</keyword>